<reference evidence="2 3" key="1">
    <citation type="journal article" date="2015" name="Proc. Natl. Acad. Sci. U.S.A.">
        <title>The resurrection genome of Boea hygrometrica: A blueprint for survival of dehydration.</title>
        <authorList>
            <person name="Xiao L."/>
            <person name="Yang G."/>
            <person name="Zhang L."/>
            <person name="Yang X."/>
            <person name="Zhao S."/>
            <person name="Ji Z."/>
            <person name="Zhou Q."/>
            <person name="Hu M."/>
            <person name="Wang Y."/>
            <person name="Chen M."/>
            <person name="Xu Y."/>
            <person name="Jin H."/>
            <person name="Xiao X."/>
            <person name="Hu G."/>
            <person name="Bao F."/>
            <person name="Hu Y."/>
            <person name="Wan P."/>
            <person name="Li L."/>
            <person name="Deng X."/>
            <person name="Kuang T."/>
            <person name="Xiang C."/>
            <person name="Zhu J.K."/>
            <person name="Oliver M.J."/>
            <person name="He Y."/>
        </authorList>
    </citation>
    <scope>NUCLEOTIDE SEQUENCE [LARGE SCALE GENOMIC DNA]</scope>
    <source>
        <strain evidence="3">cv. XS01</strain>
    </source>
</reference>
<organism evidence="2 3">
    <name type="scientific">Dorcoceras hygrometricum</name>
    <dbReference type="NCBI Taxonomy" id="472368"/>
    <lineage>
        <taxon>Eukaryota</taxon>
        <taxon>Viridiplantae</taxon>
        <taxon>Streptophyta</taxon>
        <taxon>Embryophyta</taxon>
        <taxon>Tracheophyta</taxon>
        <taxon>Spermatophyta</taxon>
        <taxon>Magnoliopsida</taxon>
        <taxon>eudicotyledons</taxon>
        <taxon>Gunneridae</taxon>
        <taxon>Pentapetalae</taxon>
        <taxon>asterids</taxon>
        <taxon>lamiids</taxon>
        <taxon>Lamiales</taxon>
        <taxon>Gesneriaceae</taxon>
        <taxon>Didymocarpoideae</taxon>
        <taxon>Trichosporeae</taxon>
        <taxon>Loxocarpinae</taxon>
        <taxon>Dorcoceras</taxon>
    </lineage>
</organism>
<evidence type="ECO:0000313" key="3">
    <source>
        <dbReference type="Proteomes" id="UP000250235"/>
    </source>
</evidence>
<dbReference type="EMBL" id="KV007458">
    <property type="protein sequence ID" value="KZV31723.1"/>
    <property type="molecule type" value="Genomic_DNA"/>
</dbReference>
<proteinExistence type="predicted"/>
<evidence type="ECO:0000256" key="1">
    <source>
        <dbReference type="SAM" id="MobiDB-lite"/>
    </source>
</evidence>
<dbReference type="AlphaFoldDB" id="A0A2Z7BB52"/>
<keyword evidence="3" id="KW-1185">Reference proteome</keyword>
<feature type="compositionally biased region" description="Polar residues" evidence="1">
    <location>
        <begin position="18"/>
        <end position="30"/>
    </location>
</feature>
<gene>
    <name evidence="2" type="ORF">F511_00527</name>
</gene>
<accession>A0A2Z7BB52</accession>
<keyword evidence="2" id="KW-0261">Viral envelope protein</keyword>
<dbReference type="Proteomes" id="UP000250235">
    <property type="component" value="Unassembled WGS sequence"/>
</dbReference>
<protein>
    <submittedName>
        <fullName evidence="2">Chloroplast envelope protein translocase family</fullName>
    </submittedName>
</protein>
<evidence type="ECO:0000313" key="2">
    <source>
        <dbReference type="EMBL" id="KZV31723.1"/>
    </source>
</evidence>
<keyword evidence="2" id="KW-0946">Virion</keyword>
<sequence>MECDALNKPPRDPRTEQRAPSQARDTSSGDAQGPALSKEVNRPRRHSKIGISARLDHQFGSISRGPCPGVLKNPAWIRTHGKHFPPSSARRSTWYPTPELLLPSRWCWPFD</sequence>
<name>A0A2Z7BB52_9LAMI</name>
<feature type="region of interest" description="Disordered" evidence="1">
    <location>
        <begin position="1"/>
        <end position="66"/>
    </location>
</feature>